<reference evidence="3" key="2">
    <citation type="submission" date="2022-03" db="EMBL/GenBank/DDBJ databases">
        <authorList>
            <person name="Ryngajllo M."/>
            <person name="Jacek P."/>
            <person name="Kubiak K."/>
        </authorList>
    </citation>
    <scope>NUCLEOTIDE SEQUENCE</scope>
    <source>
        <strain evidence="3">SI1</strain>
    </source>
</reference>
<evidence type="ECO:0000256" key="1">
    <source>
        <dbReference type="ARBA" id="ARBA00006484"/>
    </source>
</evidence>
<dbReference type="Gene3D" id="3.40.50.720">
    <property type="entry name" value="NAD(P)-binding Rossmann-like Domain"/>
    <property type="match status" value="1"/>
</dbReference>
<dbReference type="RefSeq" id="WP_247068231.1">
    <property type="nucleotide sequence ID" value="NZ_JAIBCX010000386.1"/>
</dbReference>
<gene>
    <name evidence="3" type="ORF">K1W68_17410</name>
</gene>
<name>A0AAW5EVX4_NOVHA</name>
<organism evidence="3 4">
    <name type="scientific">Novacetimonas hansenii</name>
    <name type="common">Komagataeibacter hansenii</name>
    <dbReference type="NCBI Taxonomy" id="436"/>
    <lineage>
        <taxon>Bacteria</taxon>
        <taxon>Pseudomonadati</taxon>
        <taxon>Pseudomonadota</taxon>
        <taxon>Alphaproteobacteria</taxon>
        <taxon>Acetobacterales</taxon>
        <taxon>Acetobacteraceae</taxon>
        <taxon>Novacetimonas</taxon>
    </lineage>
</organism>
<dbReference type="PRINTS" id="PR00081">
    <property type="entry name" value="GDHRDH"/>
</dbReference>
<feature type="non-terminal residue" evidence="3">
    <location>
        <position position="93"/>
    </location>
</feature>
<dbReference type="SUPFAM" id="SSF51735">
    <property type="entry name" value="NAD(P)-binding Rossmann-fold domains"/>
    <property type="match status" value="1"/>
</dbReference>
<comment type="similarity">
    <text evidence="1">Belongs to the short-chain dehydrogenases/reductases (SDR) family.</text>
</comment>
<dbReference type="InterPro" id="IPR002347">
    <property type="entry name" value="SDR_fam"/>
</dbReference>
<dbReference type="EMBL" id="JAIBCX010000386">
    <property type="protein sequence ID" value="MCJ8355739.1"/>
    <property type="molecule type" value="Genomic_DNA"/>
</dbReference>
<evidence type="ECO:0000256" key="2">
    <source>
        <dbReference type="ARBA" id="ARBA00023002"/>
    </source>
</evidence>
<dbReference type="GO" id="GO:0016491">
    <property type="term" value="F:oxidoreductase activity"/>
    <property type="evidence" value="ECO:0007669"/>
    <property type="project" value="UniProtKB-KW"/>
</dbReference>
<reference evidence="3" key="1">
    <citation type="journal article" date="2021" name="Polymers (Basel)">
        <title>Highly Stretchable Bacterial Cellulose Produced by Komagataeibacter hansenii SI1.</title>
        <authorList>
            <person name="Cielecka I."/>
            <person name="Ryngajllo M."/>
            <person name="Maniukiewicz W."/>
            <person name="Bielecki S."/>
        </authorList>
    </citation>
    <scope>NUCLEOTIDE SEQUENCE</scope>
    <source>
        <strain evidence="3">SI1</strain>
    </source>
</reference>
<evidence type="ECO:0000313" key="4">
    <source>
        <dbReference type="Proteomes" id="UP001202887"/>
    </source>
</evidence>
<dbReference type="PANTHER" id="PTHR44196">
    <property type="entry name" value="DEHYDROGENASE/REDUCTASE SDR FAMILY MEMBER 7B"/>
    <property type="match status" value="1"/>
</dbReference>
<evidence type="ECO:0000313" key="3">
    <source>
        <dbReference type="EMBL" id="MCJ8355739.1"/>
    </source>
</evidence>
<keyword evidence="2" id="KW-0560">Oxidoreductase</keyword>
<dbReference type="Proteomes" id="UP001202887">
    <property type="component" value="Unassembled WGS sequence"/>
</dbReference>
<dbReference type="GO" id="GO:0016020">
    <property type="term" value="C:membrane"/>
    <property type="evidence" value="ECO:0007669"/>
    <property type="project" value="TreeGrafter"/>
</dbReference>
<dbReference type="PANTHER" id="PTHR44196:SF1">
    <property type="entry name" value="DEHYDROGENASE_REDUCTASE SDR FAMILY MEMBER 7B"/>
    <property type="match status" value="1"/>
</dbReference>
<dbReference type="InterPro" id="IPR036291">
    <property type="entry name" value="NAD(P)-bd_dom_sf"/>
</dbReference>
<proteinExistence type="inferred from homology"/>
<accession>A0AAW5EVX4</accession>
<dbReference type="Pfam" id="PF00106">
    <property type="entry name" value="adh_short"/>
    <property type="match status" value="1"/>
</dbReference>
<protein>
    <submittedName>
        <fullName evidence="3">SDR family NAD(P)-dependent oxidoreductase</fullName>
    </submittedName>
</protein>
<comment type="caution">
    <text evidence="3">The sequence shown here is derived from an EMBL/GenBank/DDBJ whole genome shotgun (WGS) entry which is preliminary data.</text>
</comment>
<sequence>MNDQPASPDLHGRTALVTGASRGIGRAVAVALAQAGARCILVARTQGGLEQTDDLIRQHAKQDAVLLPLDLLDDERLDTLGHSIALQEGGLDI</sequence>
<dbReference type="AlphaFoldDB" id="A0AAW5EVX4"/>